<evidence type="ECO:0000313" key="1">
    <source>
        <dbReference type="EMBL" id="KAL1279467.1"/>
    </source>
</evidence>
<name>A0ABR3NR02_9TELE</name>
<dbReference type="InterPro" id="IPR036397">
    <property type="entry name" value="RNaseH_sf"/>
</dbReference>
<dbReference type="PANTHER" id="PTHR47331:SF2">
    <property type="match status" value="1"/>
</dbReference>
<accession>A0ABR3NR02</accession>
<organism evidence="1 2">
    <name type="scientific">Cirrhinus molitorella</name>
    <name type="common">mud carp</name>
    <dbReference type="NCBI Taxonomy" id="172907"/>
    <lineage>
        <taxon>Eukaryota</taxon>
        <taxon>Metazoa</taxon>
        <taxon>Chordata</taxon>
        <taxon>Craniata</taxon>
        <taxon>Vertebrata</taxon>
        <taxon>Euteleostomi</taxon>
        <taxon>Actinopterygii</taxon>
        <taxon>Neopterygii</taxon>
        <taxon>Teleostei</taxon>
        <taxon>Ostariophysi</taxon>
        <taxon>Cypriniformes</taxon>
        <taxon>Cyprinidae</taxon>
        <taxon>Labeoninae</taxon>
        <taxon>Labeonini</taxon>
        <taxon>Cirrhinus</taxon>
    </lineage>
</organism>
<dbReference type="SUPFAM" id="SSF53098">
    <property type="entry name" value="Ribonuclease H-like"/>
    <property type="match status" value="1"/>
</dbReference>
<evidence type="ECO:0000313" key="2">
    <source>
        <dbReference type="Proteomes" id="UP001558613"/>
    </source>
</evidence>
<protein>
    <recommendedName>
        <fullName evidence="3">Integrase catalytic domain-containing protein</fullName>
    </recommendedName>
</protein>
<sequence>MLLILLCIAGRSKRECANRYCKAKNEDENLWCDVQLYGFKSSTDIDIVEDLSPEGFLKAYQRFTALRGQPRKLWSDQGTNFVGARPVLHELYEFLSNIGKDHVQKKAVVRGTDWTWVFHPVDSPHWNGAAEAAVRVLKRVSKGSPPWCVSVNKGSRLSLLPSFPRLVVCFGKGGRNVIKDNVCCFGH</sequence>
<dbReference type="PANTHER" id="PTHR47331">
    <property type="entry name" value="PHD-TYPE DOMAIN-CONTAINING PROTEIN"/>
    <property type="match status" value="1"/>
</dbReference>
<comment type="caution">
    <text evidence="1">The sequence shown here is derived from an EMBL/GenBank/DDBJ whole genome shotgun (WGS) entry which is preliminary data.</text>
</comment>
<dbReference type="Proteomes" id="UP001558613">
    <property type="component" value="Unassembled WGS sequence"/>
</dbReference>
<keyword evidence="2" id="KW-1185">Reference proteome</keyword>
<gene>
    <name evidence="1" type="ORF">QQF64_026140</name>
</gene>
<reference evidence="1 2" key="1">
    <citation type="submission" date="2023-09" db="EMBL/GenBank/DDBJ databases">
        <authorList>
            <person name="Wang M."/>
        </authorList>
    </citation>
    <scope>NUCLEOTIDE SEQUENCE [LARGE SCALE GENOMIC DNA]</scope>
    <source>
        <strain evidence="1">GT-2023</strain>
        <tissue evidence="1">Liver</tissue>
    </source>
</reference>
<evidence type="ECO:0008006" key="3">
    <source>
        <dbReference type="Google" id="ProtNLM"/>
    </source>
</evidence>
<dbReference type="EMBL" id="JAYMGO010000003">
    <property type="protein sequence ID" value="KAL1279467.1"/>
    <property type="molecule type" value="Genomic_DNA"/>
</dbReference>
<dbReference type="Gene3D" id="3.30.420.10">
    <property type="entry name" value="Ribonuclease H-like superfamily/Ribonuclease H"/>
    <property type="match status" value="1"/>
</dbReference>
<proteinExistence type="predicted"/>
<dbReference type="InterPro" id="IPR012337">
    <property type="entry name" value="RNaseH-like_sf"/>
</dbReference>